<dbReference type="InterPro" id="IPR005467">
    <property type="entry name" value="His_kinase_dom"/>
</dbReference>
<reference evidence="11 12" key="2">
    <citation type="journal article" date="2012" name="Int. J. Syst. Evol. Microbiol.">
        <title>Magnetococcus marinus gen. nov., sp. nov., a marine, magnetotactic bacterium that represents a novel lineage (Magnetococcaceae fam. nov.; Magnetococcales ord. nov.) at the base of the Alphaproteobacteria.</title>
        <authorList>
            <person name="Bazylinski D.A."/>
            <person name="Williams T.J."/>
            <person name="Lefevre C.T."/>
            <person name="Berg R.J."/>
            <person name="Zhang C.L."/>
            <person name="Bowser S.S."/>
            <person name="Dean A.J."/>
            <person name="Beveridge T.J."/>
        </authorList>
    </citation>
    <scope>NUCLEOTIDE SEQUENCE [LARGE SCALE GENOMIC DNA]</scope>
    <source>
        <strain evidence="12">ATCC BAA-1437 / JCM 17883 / MC-1</strain>
    </source>
</reference>
<accession>A0L5Q9</accession>
<dbReference type="PROSITE" id="PS50109">
    <property type="entry name" value="HIS_KIN"/>
    <property type="match status" value="1"/>
</dbReference>
<gene>
    <name evidence="11" type="ordered locus">Mmc1_0781</name>
</gene>
<evidence type="ECO:0000313" key="11">
    <source>
        <dbReference type="EMBL" id="ABK43302.1"/>
    </source>
</evidence>
<dbReference type="SUPFAM" id="SSF47384">
    <property type="entry name" value="Homodimeric domain of signal transducing histidine kinase"/>
    <property type="match status" value="1"/>
</dbReference>
<dbReference type="Gene3D" id="1.10.287.130">
    <property type="match status" value="1"/>
</dbReference>
<dbReference type="Pfam" id="PF00072">
    <property type="entry name" value="Response_reg"/>
    <property type="match status" value="1"/>
</dbReference>
<comment type="catalytic activity">
    <reaction evidence="1">
        <text>ATP + protein L-histidine = ADP + protein N-phospho-L-histidine.</text>
        <dbReference type="EC" id="2.7.13.3"/>
    </reaction>
</comment>
<dbReference type="InterPro" id="IPR011006">
    <property type="entry name" value="CheY-like_superfamily"/>
</dbReference>
<dbReference type="Gene3D" id="3.40.50.2300">
    <property type="match status" value="1"/>
</dbReference>
<evidence type="ECO:0000259" key="7">
    <source>
        <dbReference type="PROSITE" id="PS50109"/>
    </source>
</evidence>
<evidence type="ECO:0000256" key="3">
    <source>
        <dbReference type="ARBA" id="ARBA00022553"/>
    </source>
</evidence>
<evidence type="ECO:0000256" key="1">
    <source>
        <dbReference type="ARBA" id="ARBA00000085"/>
    </source>
</evidence>
<dbReference type="InterPro" id="IPR035965">
    <property type="entry name" value="PAS-like_dom_sf"/>
</dbReference>
<dbReference type="SUPFAM" id="SSF55874">
    <property type="entry name" value="ATPase domain of HSP90 chaperone/DNA topoisomerase II/histidine kinase"/>
    <property type="match status" value="1"/>
</dbReference>
<evidence type="ECO:0000313" key="12">
    <source>
        <dbReference type="Proteomes" id="UP000002586"/>
    </source>
</evidence>
<dbReference type="PROSITE" id="PS50112">
    <property type="entry name" value="PAS"/>
    <property type="match status" value="2"/>
</dbReference>
<dbReference type="GO" id="GO:0000155">
    <property type="term" value="F:phosphorelay sensor kinase activity"/>
    <property type="evidence" value="ECO:0007669"/>
    <property type="project" value="InterPro"/>
</dbReference>
<dbReference type="STRING" id="156889.Mmc1_0781"/>
<name>A0L5Q9_MAGMM</name>
<dbReference type="Pfam" id="PF13426">
    <property type="entry name" value="PAS_9"/>
    <property type="match status" value="2"/>
</dbReference>
<keyword evidence="3 5" id="KW-0597">Phosphoprotein</keyword>
<dbReference type="Gene3D" id="3.30.565.10">
    <property type="entry name" value="Histidine kinase-like ATPase, C-terminal domain"/>
    <property type="match status" value="1"/>
</dbReference>
<dbReference type="InterPro" id="IPR003594">
    <property type="entry name" value="HATPase_dom"/>
</dbReference>
<dbReference type="PANTHER" id="PTHR45339:SF1">
    <property type="entry name" value="HYBRID SIGNAL TRANSDUCTION HISTIDINE KINASE J"/>
    <property type="match status" value="1"/>
</dbReference>
<keyword evidence="6" id="KW-0812">Transmembrane</keyword>
<reference evidence="12" key="1">
    <citation type="journal article" date="2009" name="Appl. Environ. Microbiol.">
        <title>Complete genome sequence of the chemolithoautotrophic marine magnetotactic coccus strain MC-1.</title>
        <authorList>
            <person name="Schubbe S."/>
            <person name="Williams T.J."/>
            <person name="Xie G."/>
            <person name="Kiss H.E."/>
            <person name="Brettin T.S."/>
            <person name="Martinez D."/>
            <person name="Ross C.A."/>
            <person name="Schuler D."/>
            <person name="Cox B.L."/>
            <person name="Nealson K.H."/>
            <person name="Bazylinski D.A."/>
        </authorList>
    </citation>
    <scope>NUCLEOTIDE SEQUENCE [LARGE SCALE GENOMIC DNA]</scope>
    <source>
        <strain evidence="12">ATCC BAA-1437 / JCM 17883 / MC-1</strain>
    </source>
</reference>
<dbReference type="InterPro" id="IPR036097">
    <property type="entry name" value="HisK_dim/P_sf"/>
</dbReference>
<keyword evidence="11" id="KW-0418">Kinase</keyword>
<dbReference type="InterPro" id="IPR000700">
    <property type="entry name" value="PAS-assoc_C"/>
</dbReference>
<dbReference type="InterPro" id="IPR000014">
    <property type="entry name" value="PAS"/>
</dbReference>
<feature type="domain" description="PAS" evidence="9">
    <location>
        <begin position="461"/>
        <end position="507"/>
    </location>
</feature>
<feature type="transmembrane region" description="Helical" evidence="6">
    <location>
        <begin position="307"/>
        <end position="328"/>
    </location>
</feature>
<dbReference type="EC" id="2.7.13.3" evidence="2"/>
<dbReference type="InterPro" id="IPR004358">
    <property type="entry name" value="Sig_transdc_His_kin-like_C"/>
</dbReference>
<dbReference type="AlphaFoldDB" id="A0L5Q9"/>
<organism evidence="11 12">
    <name type="scientific">Magnetococcus marinus (strain ATCC BAA-1437 / JCM 17883 / MC-1)</name>
    <dbReference type="NCBI Taxonomy" id="156889"/>
    <lineage>
        <taxon>Bacteria</taxon>
        <taxon>Pseudomonadati</taxon>
        <taxon>Pseudomonadota</taxon>
        <taxon>Magnetococcia</taxon>
        <taxon>Magnetococcales</taxon>
        <taxon>Magnetococcaceae</taxon>
        <taxon>Magnetococcus</taxon>
    </lineage>
</organism>
<dbReference type="InterPro" id="IPR001789">
    <property type="entry name" value="Sig_transdc_resp-reg_receiver"/>
</dbReference>
<dbReference type="KEGG" id="mgm:Mmc1_0781"/>
<feature type="domain" description="PAS" evidence="9">
    <location>
        <begin position="339"/>
        <end position="385"/>
    </location>
</feature>
<dbReference type="CDD" id="cd17546">
    <property type="entry name" value="REC_hyHK_CKI1_RcsC-like"/>
    <property type="match status" value="1"/>
</dbReference>
<dbReference type="InterPro" id="IPR036890">
    <property type="entry name" value="HATPase_C_sf"/>
</dbReference>
<evidence type="ECO:0000259" key="10">
    <source>
        <dbReference type="PROSITE" id="PS50113"/>
    </source>
</evidence>
<dbReference type="SUPFAM" id="SSF52172">
    <property type="entry name" value="CheY-like"/>
    <property type="match status" value="1"/>
</dbReference>
<dbReference type="PRINTS" id="PR00344">
    <property type="entry name" value="BCTRLSENSOR"/>
</dbReference>
<dbReference type="eggNOG" id="COG0784">
    <property type="taxonomic scope" value="Bacteria"/>
</dbReference>
<dbReference type="SMART" id="SM00388">
    <property type="entry name" value="HisKA"/>
    <property type="match status" value="1"/>
</dbReference>
<dbReference type="InterPro" id="IPR003661">
    <property type="entry name" value="HisK_dim/P_dom"/>
</dbReference>
<evidence type="ECO:0000256" key="2">
    <source>
        <dbReference type="ARBA" id="ARBA00012438"/>
    </source>
</evidence>
<dbReference type="CDD" id="cd00130">
    <property type="entry name" value="PAS"/>
    <property type="match status" value="2"/>
</dbReference>
<evidence type="ECO:0000259" key="9">
    <source>
        <dbReference type="PROSITE" id="PS50112"/>
    </source>
</evidence>
<dbReference type="OrthoDB" id="9801651at2"/>
<dbReference type="Pfam" id="PF00512">
    <property type="entry name" value="HisKA"/>
    <property type="match status" value="1"/>
</dbReference>
<evidence type="ECO:0000256" key="4">
    <source>
        <dbReference type="ARBA" id="ARBA00023012"/>
    </source>
</evidence>
<dbReference type="eggNOG" id="COG2205">
    <property type="taxonomic scope" value="Bacteria"/>
</dbReference>
<keyword evidence="6" id="KW-0472">Membrane</keyword>
<proteinExistence type="predicted"/>
<dbReference type="PROSITE" id="PS50113">
    <property type="entry name" value="PAC"/>
    <property type="match status" value="1"/>
</dbReference>
<protein>
    <recommendedName>
        <fullName evidence="2">histidine kinase</fullName>
        <ecNumber evidence="2">2.7.13.3</ecNumber>
    </recommendedName>
</protein>
<dbReference type="CDD" id="cd00082">
    <property type="entry name" value="HisKA"/>
    <property type="match status" value="1"/>
</dbReference>
<evidence type="ECO:0000259" key="8">
    <source>
        <dbReference type="PROSITE" id="PS50110"/>
    </source>
</evidence>
<keyword evidence="4" id="KW-0902">Two-component regulatory system</keyword>
<dbReference type="HOGENOM" id="CLU_000445_114_15_5"/>
<keyword evidence="11" id="KW-0808">Transferase</keyword>
<dbReference type="Pfam" id="PF02518">
    <property type="entry name" value="HATPase_c"/>
    <property type="match status" value="1"/>
</dbReference>
<keyword evidence="6" id="KW-1133">Transmembrane helix</keyword>
<dbReference type="SMART" id="SM00448">
    <property type="entry name" value="REC"/>
    <property type="match status" value="1"/>
</dbReference>
<evidence type="ECO:0000256" key="6">
    <source>
        <dbReference type="SAM" id="Phobius"/>
    </source>
</evidence>
<dbReference type="SUPFAM" id="SSF55785">
    <property type="entry name" value="PYP-like sensor domain (PAS domain)"/>
    <property type="match status" value="2"/>
</dbReference>
<dbReference type="SMART" id="SM00387">
    <property type="entry name" value="HATPase_c"/>
    <property type="match status" value="1"/>
</dbReference>
<dbReference type="InterPro" id="IPR001610">
    <property type="entry name" value="PAC"/>
</dbReference>
<dbReference type="eggNOG" id="COG3829">
    <property type="taxonomic scope" value="Bacteria"/>
</dbReference>
<feature type="domain" description="Histidine kinase" evidence="7">
    <location>
        <begin position="604"/>
        <end position="828"/>
    </location>
</feature>
<dbReference type="PANTHER" id="PTHR45339">
    <property type="entry name" value="HYBRID SIGNAL TRANSDUCTION HISTIDINE KINASE J"/>
    <property type="match status" value="1"/>
</dbReference>
<feature type="domain" description="PAC" evidence="10">
    <location>
        <begin position="534"/>
        <end position="586"/>
    </location>
</feature>
<dbReference type="CDD" id="cd16922">
    <property type="entry name" value="HATPase_EvgS-ArcB-TorS-like"/>
    <property type="match status" value="1"/>
</dbReference>
<feature type="domain" description="Response regulatory" evidence="8">
    <location>
        <begin position="980"/>
        <end position="1100"/>
    </location>
</feature>
<feature type="transmembrane region" description="Helical" evidence="6">
    <location>
        <begin position="21"/>
        <end position="40"/>
    </location>
</feature>
<feature type="modified residue" description="4-aspartylphosphate" evidence="5">
    <location>
        <position position="1030"/>
    </location>
</feature>
<dbReference type="PROSITE" id="PS50110">
    <property type="entry name" value="RESPONSE_REGULATORY"/>
    <property type="match status" value="1"/>
</dbReference>
<dbReference type="Proteomes" id="UP000002586">
    <property type="component" value="Chromosome"/>
</dbReference>
<dbReference type="RefSeq" id="WP_011712462.1">
    <property type="nucleotide sequence ID" value="NC_008576.1"/>
</dbReference>
<dbReference type="NCBIfam" id="TIGR00229">
    <property type="entry name" value="sensory_box"/>
    <property type="match status" value="2"/>
</dbReference>
<dbReference type="SMART" id="SM00091">
    <property type="entry name" value="PAS"/>
    <property type="match status" value="2"/>
</dbReference>
<sequence length="1101" mass="123128">MIPLSQSDARLMCTGIYFSRLLGGAALVILVLGVCLLVLFNSFQNQREATQAGMLKTTRYLQLGMTHAFESVDNALERVKDVVHSLKSPKQLNDTLTQVLKFSPHLRQVIIADKEGQVIADSALALFPTLPRVKLDLPALGLSQERLRSLGDRMLLGIPQQGRFLGAAHDIGARNDLWFMPIALLDEGPQGRHSIVAALNPQALFGSFQSAVEGSQGSSALVHLDGHILFAATAKRHRGAAMKGKQLHASWQETWSQGDEGLVPRLPFARQQSGFTAYRISPIYPLVTLVSVTDEDILSGWIHKNTAFIVLISITPIATMLLIGLLLWQERRRLRLNDRIRVLSEVVEKSPAAVMITDPKGAIIYINKSFETLFGYSAEQVLGNTPRMLKSGLTEDFVYAELWQTITAGGVWSGEMVNRTACGQLCWTSCIVSGLINDQGEMGYYVAVESDTTEAKQRELDLHKLSTAVEQSPIAIVITNQEGAIEYVNPHFCNISGYSAQEVLGENPRLLKSGEMAAAYYQELWSTITRGEVWRGEFRNRRKNGSTYWESATIAPVRDINGQTSHYIALKEDISLRKSYEEQLIEERHKYQEASRVKSDFLATISHEIRTPMNTILGMTGELKESHLSGEQLKLLQSIQAAASNLLQIINDVLDFSRFEAGSIELFIAPLLLRQVVSEAEQIVAFQIRKQGIRFLTYMDSTVPPFIFGDAQRLRQVLVNLLVNASKFTEQGTIALLVHLQPGKAEASDQQELCFRVVDTGIGISEAHRDKLFHAFSQADGSITRQYGGTGLGLSISKHLVGMMGGTIGFESCQGVGSTFWFTLPLQADQTEDGTPQWRPILKEMQIYSLHDHPIHLNFYESFLEQLGGIVTPDHFSVDEHVGVVDRLREHPQLLLFHLENMGQIQIQGMVSAIRARYFELPMVFCADCSENLPLLNESMWGVYFVHDQQDPSRLYQILEQAVSAPRPIRELAQSGPQKRILVVDDSTDNLELIRLFLKRQPYTLEFAESGQEAVDKVRQRPSFDLILMDVQMPGMDGYQATRTIRLWEKANDLASIPIIALTAHAMPEHRENSLRAGCQEHLTKPIHKLVLIQELQRFLA</sequence>
<keyword evidence="12" id="KW-1185">Reference proteome</keyword>
<dbReference type="EMBL" id="CP000471">
    <property type="protein sequence ID" value="ABK43302.1"/>
    <property type="molecule type" value="Genomic_DNA"/>
</dbReference>
<dbReference type="SMART" id="SM00086">
    <property type="entry name" value="PAC"/>
    <property type="match status" value="2"/>
</dbReference>
<dbReference type="Gene3D" id="3.30.450.20">
    <property type="entry name" value="PAS domain"/>
    <property type="match status" value="3"/>
</dbReference>
<evidence type="ECO:0000256" key="5">
    <source>
        <dbReference type="PROSITE-ProRule" id="PRU00169"/>
    </source>
</evidence>
<dbReference type="FunFam" id="3.30.565.10:FF:000010">
    <property type="entry name" value="Sensor histidine kinase RcsC"/>
    <property type="match status" value="1"/>
</dbReference>